<sequence length="243" mass="27197">MATIYPGKGLGNLTLGSSLQSVLACLKASPTTFPSIKIIYSKKTPVKSPITVVLKYNGLRLRFDGQTQKLRLIEVIEWGKMKLTYKKRDVGSQGPLTYIKIYNNIFGPTFPGKFYHEHRVYVLSYPGIAFSFQLSYEAVQRLDASQDIPKFLMSSNAPPCTSMAIFQGDYWWDVEKTPMVLNRRLECATTSLNDDGMEVIGETDEQHYDGDKLGDWGLTDLYGAPGLVIEVLKNGDIASLTIY</sequence>
<dbReference type="AlphaFoldDB" id="A0A5E8B365"/>
<dbReference type="GeneID" id="43579539"/>
<evidence type="ECO:0000313" key="2">
    <source>
        <dbReference type="EMBL" id="VVT45336.1"/>
    </source>
</evidence>
<dbReference type="PANTHER" id="PTHR13465">
    <property type="entry name" value="UPF0183 PROTEIN"/>
    <property type="match status" value="1"/>
</dbReference>
<dbReference type="Pfam" id="PF03676">
    <property type="entry name" value="PHAF1"/>
    <property type="match status" value="1"/>
</dbReference>
<dbReference type="InterPro" id="IPR039156">
    <property type="entry name" value="PHAF1/BROMI"/>
</dbReference>
<gene>
    <name evidence="2" type="ORF">SAPINGB_P000716</name>
</gene>
<comment type="similarity">
    <text evidence="1">Belongs to the PHAF1 family.</text>
</comment>
<accession>A0A5E8B365</accession>
<proteinExistence type="inferred from homology"/>
<dbReference type="PANTHER" id="PTHR13465:SF2">
    <property type="entry name" value="PHAGOSOME ASSEMBLY FACTOR 1"/>
    <property type="match status" value="1"/>
</dbReference>
<evidence type="ECO:0000313" key="3">
    <source>
        <dbReference type="Proteomes" id="UP000398389"/>
    </source>
</evidence>
<reference evidence="2 3" key="1">
    <citation type="submission" date="2019-09" db="EMBL/GenBank/DDBJ databases">
        <authorList>
            <person name="Brejova B."/>
        </authorList>
    </citation>
    <scope>NUCLEOTIDE SEQUENCE [LARGE SCALE GENOMIC DNA]</scope>
</reference>
<protein>
    <submittedName>
        <fullName evidence="2">Uncharacterized protein</fullName>
    </submittedName>
</protein>
<evidence type="ECO:0000256" key="1">
    <source>
        <dbReference type="ARBA" id="ARBA00024339"/>
    </source>
</evidence>
<name>A0A5E8B365_9ASCO</name>
<dbReference type="OrthoDB" id="411211at2759"/>
<organism evidence="2 3">
    <name type="scientific">Magnusiomyces paraingens</name>
    <dbReference type="NCBI Taxonomy" id="2606893"/>
    <lineage>
        <taxon>Eukaryota</taxon>
        <taxon>Fungi</taxon>
        <taxon>Dikarya</taxon>
        <taxon>Ascomycota</taxon>
        <taxon>Saccharomycotina</taxon>
        <taxon>Dipodascomycetes</taxon>
        <taxon>Dipodascales</taxon>
        <taxon>Dipodascaceae</taxon>
        <taxon>Magnusiomyces</taxon>
    </lineage>
</organism>
<dbReference type="RefSeq" id="XP_031851330.1">
    <property type="nucleotide sequence ID" value="XM_031995439.1"/>
</dbReference>
<keyword evidence="3" id="KW-1185">Reference proteome</keyword>
<dbReference type="InterPro" id="IPR005373">
    <property type="entry name" value="PHAF1"/>
</dbReference>
<dbReference type="GO" id="GO:0043001">
    <property type="term" value="P:Golgi to plasma membrane protein transport"/>
    <property type="evidence" value="ECO:0007669"/>
    <property type="project" value="TreeGrafter"/>
</dbReference>
<dbReference type="Proteomes" id="UP000398389">
    <property type="component" value="Unassembled WGS sequence"/>
</dbReference>
<dbReference type="EMBL" id="CABVLU010000001">
    <property type="protein sequence ID" value="VVT45336.1"/>
    <property type="molecule type" value="Genomic_DNA"/>
</dbReference>
<dbReference type="GO" id="GO:0005802">
    <property type="term" value="C:trans-Golgi network"/>
    <property type="evidence" value="ECO:0007669"/>
    <property type="project" value="TreeGrafter"/>
</dbReference>